<dbReference type="RefSeq" id="WP_173301977.1">
    <property type="nucleotide sequence ID" value="NZ_JABRWQ010000006.1"/>
</dbReference>
<dbReference type="InterPro" id="IPR029063">
    <property type="entry name" value="SAM-dependent_MTases_sf"/>
</dbReference>
<accession>A0ABX2E8E6</accession>
<comment type="caution">
    <text evidence="2">The sequence shown here is derived from an EMBL/GenBank/DDBJ whole genome shotgun (WGS) entry which is preliminary data.</text>
</comment>
<proteinExistence type="predicted"/>
<dbReference type="Pfam" id="PF13847">
    <property type="entry name" value="Methyltransf_31"/>
    <property type="match status" value="1"/>
</dbReference>
<dbReference type="SUPFAM" id="SSF53335">
    <property type="entry name" value="S-adenosyl-L-methionine-dependent methyltransferases"/>
    <property type="match status" value="1"/>
</dbReference>
<dbReference type="InterPro" id="IPR025714">
    <property type="entry name" value="Methyltranfer_dom"/>
</dbReference>
<organism evidence="2 3">
    <name type="scientific">Winogradskyella litoriviva</name>
    <dbReference type="NCBI Taxonomy" id="1220182"/>
    <lineage>
        <taxon>Bacteria</taxon>
        <taxon>Pseudomonadati</taxon>
        <taxon>Bacteroidota</taxon>
        <taxon>Flavobacteriia</taxon>
        <taxon>Flavobacteriales</taxon>
        <taxon>Flavobacteriaceae</taxon>
        <taxon>Winogradskyella</taxon>
    </lineage>
</organism>
<evidence type="ECO:0000313" key="2">
    <source>
        <dbReference type="EMBL" id="NRD24321.1"/>
    </source>
</evidence>
<dbReference type="CDD" id="cd02440">
    <property type="entry name" value="AdoMet_MTases"/>
    <property type="match status" value="1"/>
</dbReference>
<name>A0ABX2E8E6_9FLAO</name>
<protein>
    <submittedName>
        <fullName evidence="2">Class I SAM-dependent methyltransferase</fullName>
    </submittedName>
</protein>
<feature type="domain" description="Methyltransferase" evidence="1">
    <location>
        <begin position="71"/>
        <end position="190"/>
    </location>
</feature>
<reference evidence="2 3" key="1">
    <citation type="journal article" date="2015" name="Int. J. Syst. Evol. Microbiol.">
        <title>Winogradskyella litoriviva sp. nov., isolated from coastal seawater.</title>
        <authorList>
            <person name="Nedashkovskaya O.I."/>
            <person name="Kukhlevskiy A.D."/>
            <person name="Zhukova N.V."/>
            <person name="Kim S.J."/>
            <person name="Rhee S.K."/>
            <person name="Mikhailov V.V."/>
        </authorList>
    </citation>
    <scope>NUCLEOTIDE SEQUENCE [LARGE SCALE GENOMIC DNA]</scope>
    <source>
        <strain evidence="2 3">KMM6491</strain>
    </source>
</reference>
<dbReference type="PANTHER" id="PTHR43861">
    <property type="entry name" value="TRANS-ACONITATE 2-METHYLTRANSFERASE-RELATED"/>
    <property type="match status" value="1"/>
</dbReference>
<dbReference type="GO" id="GO:0008168">
    <property type="term" value="F:methyltransferase activity"/>
    <property type="evidence" value="ECO:0007669"/>
    <property type="project" value="UniProtKB-KW"/>
</dbReference>
<sequence>MDFNNSHIKNNVIYLTEEVTAFSDIYIAVREKEQRVLTDKTVALLPYLKRNEWEYRVKSTERFMSYLSSKKETLAILDVGCGNGWFTNVIAKVSEKNEVIGLDVNRDELEQATRIFKRNNLQFVYGDIFEIENAFKRQFDIITLNSCIQYFSEFQALFSTLKLFLKPEGEIHIIDSPFYKKDKIAEAKQRTVSYYTDLGFPEMASNYFHHSINNLQEFEILYSNKNKLLNKILNRKDSPFPWLRYIAK</sequence>
<keyword evidence="2" id="KW-0808">Transferase</keyword>
<dbReference type="Proteomes" id="UP000805085">
    <property type="component" value="Unassembled WGS sequence"/>
</dbReference>
<dbReference type="Gene3D" id="3.40.50.150">
    <property type="entry name" value="Vaccinia Virus protein VP39"/>
    <property type="match status" value="1"/>
</dbReference>
<dbReference type="EMBL" id="JABRWQ010000006">
    <property type="protein sequence ID" value="NRD24321.1"/>
    <property type="molecule type" value="Genomic_DNA"/>
</dbReference>
<keyword evidence="3" id="KW-1185">Reference proteome</keyword>
<dbReference type="GO" id="GO:0032259">
    <property type="term" value="P:methylation"/>
    <property type="evidence" value="ECO:0007669"/>
    <property type="project" value="UniProtKB-KW"/>
</dbReference>
<evidence type="ECO:0000259" key="1">
    <source>
        <dbReference type="Pfam" id="PF13847"/>
    </source>
</evidence>
<keyword evidence="2" id="KW-0489">Methyltransferase</keyword>
<evidence type="ECO:0000313" key="3">
    <source>
        <dbReference type="Proteomes" id="UP000805085"/>
    </source>
</evidence>
<gene>
    <name evidence="2" type="ORF">HNV10_13765</name>
</gene>